<dbReference type="Pfam" id="PF19279">
    <property type="entry name" value="YegS_C"/>
    <property type="match status" value="1"/>
</dbReference>
<dbReference type="InterPro" id="IPR016064">
    <property type="entry name" value="NAD/diacylglycerol_kinase_sf"/>
</dbReference>
<comment type="caution">
    <text evidence="2">The sequence shown here is derived from an EMBL/GenBank/DDBJ whole genome shotgun (WGS) entry which is preliminary data.</text>
</comment>
<gene>
    <name evidence="2" type="ORF">SORDD16_00899</name>
</gene>
<accession>A0A139PDQ8</accession>
<dbReference type="Gene3D" id="2.60.200.40">
    <property type="match status" value="1"/>
</dbReference>
<evidence type="ECO:0000259" key="1">
    <source>
        <dbReference type="Pfam" id="PF19279"/>
    </source>
</evidence>
<dbReference type="InterPro" id="IPR045540">
    <property type="entry name" value="YegS/DAGK_C"/>
</dbReference>
<evidence type="ECO:0000313" key="2">
    <source>
        <dbReference type="EMBL" id="KXT86948.1"/>
    </source>
</evidence>
<feature type="domain" description="YegS/DAGK C-terminal" evidence="1">
    <location>
        <begin position="22"/>
        <end position="125"/>
    </location>
</feature>
<dbReference type="EMBL" id="LQOB01000138">
    <property type="protein sequence ID" value="KXT86948.1"/>
    <property type="molecule type" value="Genomic_DNA"/>
</dbReference>
<evidence type="ECO:0000313" key="3">
    <source>
        <dbReference type="Proteomes" id="UP000072653"/>
    </source>
</evidence>
<protein>
    <submittedName>
        <fullName evidence="2">Transcription regulator</fullName>
    </submittedName>
</protein>
<dbReference type="SUPFAM" id="SSF111331">
    <property type="entry name" value="NAD kinase/diacylglycerol kinase-like"/>
    <property type="match status" value="1"/>
</dbReference>
<dbReference type="AlphaFoldDB" id="A0A139PDQ8"/>
<sequence>MFPQTKVRPVKIIHNQGVFEGEVSLIFVALTNSIGGFEQLAPGTKLDDGNFTLILVKTDKLFEMLALLIQAINGGQHVSNSNIEYLKTSKLHLEVLDDKEPFMLNLDGEYGGNTPVDLEVCHNHIEFFVNRNKIVAESISTEENKIN</sequence>
<dbReference type="Proteomes" id="UP000072653">
    <property type="component" value="Unassembled WGS sequence"/>
</dbReference>
<name>A0A139PDQ8_STROR</name>
<organism evidence="2 3">
    <name type="scientific">Streptococcus oralis</name>
    <dbReference type="NCBI Taxonomy" id="1303"/>
    <lineage>
        <taxon>Bacteria</taxon>
        <taxon>Bacillati</taxon>
        <taxon>Bacillota</taxon>
        <taxon>Bacilli</taxon>
        <taxon>Lactobacillales</taxon>
        <taxon>Streptococcaceae</taxon>
        <taxon>Streptococcus</taxon>
    </lineage>
</organism>
<reference evidence="2 3" key="1">
    <citation type="submission" date="2016-01" db="EMBL/GenBank/DDBJ databases">
        <title>Highly variable Streptococcus oralis are common among viridans streptococci isolated from primates.</title>
        <authorList>
            <person name="Denapaite D."/>
            <person name="Rieger M."/>
            <person name="Koendgen S."/>
            <person name="Brueckner R."/>
            <person name="Ochigava I."/>
            <person name="Kappeler P."/>
            <person name="Maetz-Rensing K."/>
            <person name="Leendertz F."/>
            <person name="Hakenbeck R."/>
        </authorList>
    </citation>
    <scope>NUCLEOTIDE SEQUENCE [LARGE SCALE GENOMIC DNA]</scope>
    <source>
        <strain evidence="2 3">DD16</strain>
    </source>
</reference>
<proteinExistence type="predicted"/>
<dbReference type="PATRIC" id="fig|1303.79.peg.1041"/>